<evidence type="ECO:0000313" key="1">
    <source>
        <dbReference type="EMBL" id="KAA6186065.1"/>
    </source>
</evidence>
<sequence>MVCCILFGVALIRVKCKQRFIDLLATAGDTLMTMTDFIGRLAPTMSSPSRPPRWSVARNILGRLD</sequence>
<dbReference type="AlphaFoldDB" id="A0A5M8FS31"/>
<dbReference type="RefSeq" id="WP_150091724.1">
    <property type="nucleotide sequence ID" value="NZ_JBFUOH010000034.1"/>
</dbReference>
<protein>
    <submittedName>
        <fullName evidence="1">Dicarboxylate/amino acid:cation symporter</fullName>
    </submittedName>
</protein>
<comment type="caution">
    <text evidence="1">The sequence shown here is derived from an EMBL/GenBank/DDBJ whole genome shotgun (WGS) entry which is preliminary data.</text>
</comment>
<accession>A0A5M8FS31</accession>
<proteinExistence type="predicted"/>
<evidence type="ECO:0000313" key="2">
    <source>
        <dbReference type="Proteomes" id="UP000322981"/>
    </source>
</evidence>
<reference evidence="1 2" key="1">
    <citation type="submission" date="2019-09" db="EMBL/GenBank/DDBJ databases">
        <title>Whole-genome sequence of the purple sulfur bacterium Thiohalocapsa marina DSM 19078.</title>
        <authorList>
            <person name="Kyndt J.A."/>
            <person name="Meyer T.E."/>
        </authorList>
    </citation>
    <scope>NUCLEOTIDE SEQUENCE [LARGE SCALE GENOMIC DNA]</scope>
    <source>
        <strain evidence="1 2">DSM 19078</strain>
    </source>
</reference>
<gene>
    <name evidence="1" type="ORF">F2Q65_06805</name>
</gene>
<keyword evidence="2" id="KW-1185">Reference proteome</keyword>
<dbReference type="EMBL" id="VWXX01000006">
    <property type="protein sequence ID" value="KAA6186065.1"/>
    <property type="molecule type" value="Genomic_DNA"/>
</dbReference>
<organism evidence="1 2">
    <name type="scientific">Thiohalocapsa marina</name>
    <dbReference type="NCBI Taxonomy" id="424902"/>
    <lineage>
        <taxon>Bacteria</taxon>
        <taxon>Pseudomonadati</taxon>
        <taxon>Pseudomonadota</taxon>
        <taxon>Gammaproteobacteria</taxon>
        <taxon>Chromatiales</taxon>
        <taxon>Chromatiaceae</taxon>
        <taxon>Thiohalocapsa</taxon>
    </lineage>
</organism>
<name>A0A5M8FS31_9GAMM</name>
<dbReference type="Proteomes" id="UP000322981">
    <property type="component" value="Unassembled WGS sequence"/>
</dbReference>